<dbReference type="RefSeq" id="WP_282861928.1">
    <property type="nucleotide sequence ID" value="NZ_CP118848.1"/>
</dbReference>
<dbReference type="AlphaFoldDB" id="A0AAX3W3Y1"/>
<dbReference type="CDD" id="cd01300">
    <property type="entry name" value="YtcJ_like"/>
    <property type="match status" value="1"/>
</dbReference>
<dbReference type="InterPro" id="IPR033932">
    <property type="entry name" value="YtcJ-like"/>
</dbReference>
<reference evidence="2" key="1">
    <citation type="journal article" date="2023" name="Antibiotics">
        <title>Prevalence and Molecular Characterization of Methicillin-Resistant Staphylococci (MRS) and Mammaliicocci (MRM) in Dromedary Camels from Algeria: First Detection of SCCmec-mecC Hybrid in Methicillin-Resistant Mammaliicoccus lentus.</title>
        <authorList>
            <person name="Belhout C."/>
            <person name="Boyen F."/>
            <person name="Vereecke N."/>
            <person name="Theuns S."/>
            <person name="Taibi N."/>
            <person name="Stegger M."/>
            <person name="de la Fe-Rodriguez P.Y."/>
            <person name="Bouayad L."/>
            <person name="Elgroud R."/>
            <person name="Butaye P."/>
        </authorList>
    </citation>
    <scope>NUCLEOTIDE SEQUENCE</scope>
    <source>
        <strain evidence="2">7048</strain>
    </source>
</reference>
<dbReference type="Pfam" id="PF07969">
    <property type="entry name" value="Amidohydro_3"/>
    <property type="match status" value="1"/>
</dbReference>
<name>A0AAX3W3Y1_MAMLE</name>
<dbReference type="Gene3D" id="3.10.310.70">
    <property type="match status" value="1"/>
</dbReference>
<evidence type="ECO:0000313" key="2">
    <source>
        <dbReference type="EMBL" id="WHI59515.1"/>
    </source>
</evidence>
<protein>
    <submittedName>
        <fullName evidence="2">Amidohydrolase</fullName>
    </submittedName>
</protein>
<dbReference type="EMBL" id="CP118848">
    <property type="protein sequence ID" value="WHI59515.1"/>
    <property type="molecule type" value="Genomic_DNA"/>
</dbReference>
<dbReference type="InterPro" id="IPR013108">
    <property type="entry name" value="Amidohydro_3"/>
</dbReference>
<evidence type="ECO:0000259" key="1">
    <source>
        <dbReference type="Pfam" id="PF07969"/>
    </source>
</evidence>
<dbReference type="InterPro" id="IPR011059">
    <property type="entry name" value="Metal-dep_hydrolase_composite"/>
</dbReference>
<proteinExistence type="predicted"/>
<dbReference type="PANTHER" id="PTHR22642:SF2">
    <property type="entry name" value="PROTEIN LONG AFTER FAR-RED 3"/>
    <property type="match status" value="1"/>
</dbReference>
<dbReference type="PANTHER" id="PTHR22642">
    <property type="entry name" value="IMIDAZOLONEPROPIONASE"/>
    <property type="match status" value="1"/>
</dbReference>
<evidence type="ECO:0000313" key="3">
    <source>
        <dbReference type="Proteomes" id="UP001223261"/>
    </source>
</evidence>
<dbReference type="Gene3D" id="2.30.40.10">
    <property type="entry name" value="Urease, subunit C, domain 1"/>
    <property type="match status" value="1"/>
</dbReference>
<dbReference type="Gene3D" id="3.20.20.140">
    <property type="entry name" value="Metal-dependent hydrolases"/>
    <property type="match status" value="1"/>
</dbReference>
<feature type="domain" description="Amidohydrolase 3" evidence="1">
    <location>
        <begin position="45"/>
        <end position="531"/>
    </location>
</feature>
<organism evidence="2 3">
    <name type="scientific">Mammaliicoccus lentus</name>
    <name type="common">Staphylococcus lentus</name>
    <dbReference type="NCBI Taxonomy" id="42858"/>
    <lineage>
        <taxon>Bacteria</taxon>
        <taxon>Bacillati</taxon>
        <taxon>Bacillota</taxon>
        <taxon>Bacilli</taxon>
        <taxon>Bacillales</taxon>
        <taxon>Staphylococcaceae</taxon>
        <taxon>Mammaliicoccus</taxon>
    </lineage>
</organism>
<gene>
    <name evidence="2" type="ORF">PYH69_12435</name>
</gene>
<dbReference type="GO" id="GO:0016810">
    <property type="term" value="F:hydrolase activity, acting on carbon-nitrogen (but not peptide) bonds"/>
    <property type="evidence" value="ECO:0007669"/>
    <property type="project" value="InterPro"/>
</dbReference>
<sequence>MSNLMIKNVNIIDMVNPKPYKSNILIKDGKIKEINTSISNQNVETLDGKEQFIIPGFIDTHSHLLLYGLFKELVDVRPETVKNISDIKKALKQQLPKKDSEEWIVGQGYNELELDEERHITKQELDEVSTEHPIYLRHSSAHMGVANSKALEIANINDETENPEGGYFSKTDGTLNGLLYELPAVEKLLPYLPKPSKEEMIDALKNAAQDYIEKGITTASEASVGLAHGKDDISAYHEYIQLENDINLRIMIDYQLLLNDERIKDKTYQELNEQVQTLSNQKCTLDSAKFFQDGSIQINTAALTQPYKNENTKSEIIIKQETLESLYTSFAEKGFPLTTHANGDAAIKSIIKAYSKIQSLPNYNHETRIEHIQTGEYEDIVAMKNNQISGSFFTNHIYYFGDQHYEKFLGPNRANLIDPARWAEDLGVLYTLHSDCPVTPISPIDNIMIACNRKTKSGRTLGEELKLTRLESLKAMTINGAKLNHTENQNGTIEPNKNADFVILNHNPLDESIDLNDDMIQYTIIGGKVVYKRS</sequence>
<dbReference type="InterPro" id="IPR032466">
    <property type="entry name" value="Metal_Hydrolase"/>
</dbReference>
<accession>A0AAX3W3Y1</accession>
<dbReference type="SUPFAM" id="SSF51338">
    <property type="entry name" value="Composite domain of metallo-dependent hydrolases"/>
    <property type="match status" value="1"/>
</dbReference>
<dbReference type="Proteomes" id="UP001223261">
    <property type="component" value="Chromosome"/>
</dbReference>
<dbReference type="SUPFAM" id="SSF51556">
    <property type="entry name" value="Metallo-dependent hydrolases"/>
    <property type="match status" value="1"/>
</dbReference>